<dbReference type="InterPro" id="IPR000182">
    <property type="entry name" value="GNAT_dom"/>
</dbReference>
<dbReference type="PROSITE" id="PS51186">
    <property type="entry name" value="GNAT"/>
    <property type="match status" value="1"/>
</dbReference>
<dbReference type="SUPFAM" id="SSF55729">
    <property type="entry name" value="Acyl-CoA N-acyltransferases (Nat)"/>
    <property type="match status" value="1"/>
</dbReference>
<sequence>MIREAIPDDARAFLKLLKKLDRETKFMLFEPDERKTTEVEQRKQLETFIGKDNKRVFVVENEEDIVGFLLANGGNCNRNKHACYLVCGILQKYTGQGIGTSLFEKMEEWAIKNGIKRLELTVMKHNRAALYLYGKAGFYVEGLKRNSLIVDGEFVDEFYMAKLL</sequence>
<dbReference type="EMBL" id="SWLG01000005">
    <property type="protein sequence ID" value="TLS37972.1"/>
    <property type="molecule type" value="Genomic_DNA"/>
</dbReference>
<organism evidence="2 3">
    <name type="scientific">Exobacillus caeni</name>
    <dbReference type="NCBI Taxonomy" id="2574798"/>
    <lineage>
        <taxon>Bacteria</taxon>
        <taxon>Bacillati</taxon>
        <taxon>Bacillota</taxon>
        <taxon>Bacilli</taxon>
        <taxon>Bacillales</taxon>
        <taxon>Guptibacillaceae</taxon>
        <taxon>Exobacillus</taxon>
    </lineage>
</organism>
<dbReference type="OrthoDB" id="9773249at2"/>
<protein>
    <submittedName>
        <fullName evidence="2">GNAT family N-acetyltransferase</fullName>
    </submittedName>
</protein>
<evidence type="ECO:0000259" key="1">
    <source>
        <dbReference type="PROSITE" id="PS51186"/>
    </source>
</evidence>
<evidence type="ECO:0000313" key="3">
    <source>
        <dbReference type="Proteomes" id="UP000308230"/>
    </source>
</evidence>
<dbReference type="Gene3D" id="3.40.630.30">
    <property type="match status" value="1"/>
</dbReference>
<accession>A0A5R9F2S0</accession>
<keyword evidence="3" id="KW-1185">Reference proteome</keyword>
<proteinExistence type="predicted"/>
<dbReference type="Pfam" id="PF00583">
    <property type="entry name" value="Acetyltransf_1"/>
    <property type="match status" value="1"/>
</dbReference>
<name>A0A5R9F2S0_9BACL</name>
<gene>
    <name evidence="2" type="ORF">FCL54_07500</name>
</gene>
<comment type="caution">
    <text evidence="2">The sequence shown here is derived from an EMBL/GenBank/DDBJ whole genome shotgun (WGS) entry which is preliminary data.</text>
</comment>
<dbReference type="InterPro" id="IPR016181">
    <property type="entry name" value="Acyl_CoA_acyltransferase"/>
</dbReference>
<dbReference type="CDD" id="cd04301">
    <property type="entry name" value="NAT_SF"/>
    <property type="match status" value="1"/>
</dbReference>
<dbReference type="AlphaFoldDB" id="A0A5R9F2S0"/>
<feature type="domain" description="N-acetyltransferase" evidence="1">
    <location>
        <begin position="1"/>
        <end position="164"/>
    </location>
</feature>
<dbReference type="PANTHER" id="PTHR43415:SF3">
    <property type="entry name" value="GNAT-FAMILY ACETYLTRANSFERASE"/>
    <property type="match status" value="1"/>
</dbReference>
<evidence type="ECO:0000313" key="2">
    <source>
        <dbReference type="EMBL" id="TLS37972.1"/>
    </source>
</evidence>
<reference evidence="2 3" key="1">
    <citation type="submission" date="2019-04" db="EMBL/GenBank/DDBJ databases">
        <title>Bacillus caeni sp. nov., a bacterium isolated from mangrove sediment.</title>
        <authorList>
            <person name="Huang H."/>
            <person name="Mo K."/>
            <person name="Hu Y."/>
        </authorList>
    </citation>
    <scope>NUCLEOTIDE SEQUENCE [LARGE SCALE GENOMIC DNA]</scope>
    <source>
        <strain evidence="2 3">HB172195</strain>
    </source>
</reference>
<dbReference type="GO" id="GO:0016747">
    <property type="term" value="F:acyltransferase activity, transferring groups other than amino-acyl groups"/>
    <property type="evidence" value="ECO:0007669"/>
    <property type="project" value="InterPro"/>
</dbReference>
<dbReference type="PANTHER" id="PTHR43415">
    <property type="entry name" value="SPERMIDINE N(1)-ACETYLTRANSFERASE"/>
    <property type="match status" value="1"/>
</dbReference>
<keyword evidence="2" id="KW-0808">Transferase</keyword>
<dbReference type="Proteomes" id="UP000308230">
    <property type="component" value="Unassembled WGS sequence"/>
</dbReference>